<organism evidence="1 2">
    <name type="scientific">Ridgeia piscesae</name>
    <name type="common">Tubeworm</name>
    <dbReference type="NCBI Taxonomy" id="27915"/>
    <lineage>
        <taxon>Eukaryota</taxon>
        <taxon>Metazoa</taxon>
        <taxon>Spiralia</taxon>
        <taxon>Lophotrochozoa</taxon>
        <taxon>Annelida</taxon>
        <taxon>Polychaeta</taxon>
        <taxon>Sedentaria</taxon>
        <taxon>Canalipalpata</taxon>
        <taxon>Sabellida</taxon>
        <taxon>Siboglinidae</taxon>
        <taxon>Ridgeia</taxon>
    </lineage>
</organism>
<dbReference type="Proteomes" id="UP001209878">
    <property type="component" value="Unassembled WGS sequence"/>
</dbReference>
<evidence type="ECO:0000313" key="2">
    <source>
        <dbReference type="Proteomes" id="UP001209878"/>
    </source>
</evidence>
<keyword evidence="2" id="KW-1185">Reference proteome</keyword>
<dbReference type="AlphaFoldDB" id="A0AAD9KVJ5"/>
<protein>
    <submittedName>
        <fullName evidence="1">Uncharacterized protein</fullName>
    </submittedName>
</protein>
<gene>
    <name evidence="1" type="ORF">NP493_542g01015</name>
</gene>
<dbReference type="EMBL" id="JAODUO010000542">
    <property type="protein sequence ID" value="KAK2178473.1"/>
    <property type="molecule type" value="Genomic_DNA"/>
</dbReference>
<reference evidence="1" key="1">
    <citation type="journal article" date="2023" name="Mol. Biol. Evol.">
        <title>Third-Generation Sequencing Reveals the Adaptive Role of the Epigenome in Three Deep-Sea Polychaetes.</title>
        <authorList>
            <person name="Perez M."/>
            <person name="Aroh O."/>
            <person name="Sun Y."/>
            <person name="Lan Y."/>
            <person name="Juniper S.K."/>
            <person name="Young C.R."/>
            <person name="Angers B."/>
            <person name="Qian P.Y."/>
        </authorList>
    </citation>
    <scope>NUCLEOTIDE SEQUENCE</scope>
    <source>
        <strain evidence="1">R07B-5</strain>
    </source>
</reference>
<proteinExistence type="predicted"/>
<accession>A0AAD9KVJ5</accession>
<evidence type="ECO:0000313" key="1">
    <source>
        <dbReference type="EMBL" id="KAK2178473.1"/>
    </source>
</evidence>
<comment type="caution">
    <text evidence="1">The sequence shown here is derived from an EMBL/GenBank/DDBJ whole genome shotgun (WGS) entry which is preliminary data.</text>
</comment>
<sequence length="62" mass="7199">MIYKITNGLVGIPANKYLIPVNTVTRKQHSLSYLIPHSRCNYHLYSFSQVPFDFRTPSLNML</sequence>
<name>A0AAD9KVJ5_RIDPI</name>